<dbReference type="Gene3D" id="3.50.50.60">
    <property type="entry name" value="FAD/NAD(P)-binding domain"/>
    <property type="match status" value="1"/>
</dbReference>
<feature type="region of interest" description="Disordered" evidence="3">
    <location>
        <begin position="513"/>
        <end position="536"/>
    </location>
</feature>
<keyword evidence="5" id="KW-1185">Reference proteome</keyword>
<dbReference type="EMBL" id="NIOF01000010">
    <property type="protein sequence ID" value="OWQ86979.1"/>
    <property type="molecule type" value="Genomic_DNA"/>
</dbReference>
<dbReference type="InterPro" id="IPR033856">
    <property type="entry name" value="Trp_halogen"/>
</dbReference>
<dbReference type="Pfam" id="PF04820">
    <property type="entry name" value="Trp_halogenase"/>
    <property type="match status" value="1"/>
</dbReference>
<feature type="binding site" evidence="2">
    <location>
        <begin position="23"/>
        <end position="26"/>
    </location>
    <ligand>
        <name>FAD</name>
        <dbReference type="ChEBI" id="CHEBI:57692"/>
    </ligand>
</feature>
<dbReference type="InterPro" id="IPR036188">
    <property type="entry name" value="FAD/NAD-bd_sf"/>
</dbReference>
<sequence length="536" mass="59877">MPTTPADPMSPRRPVRRVVIAGGGTAGWMVAACLSKTLGRLLDIRLVESDEIGTVGVGEATIPTLLTFHHLLGINEQEFMAATQATFKLGISFEGWRDVGEDYIHSFGVTGTDHWTAGFQHFWLKGRERGLATEYGDYCLELRAAQEHRFAHLPRAGMNYAFHLDATLYGAYLRRLSEGHGVQRVEGRIADVLMHDADGSGADVPPRDRDIRALRLQDGTQIEGDLFIDCTGMRSLLLGQALGVGYQDWSHWLPCDSAIALQTASVRDAVPYTRSIAHPWGWQWQIPLQHRVGNGVVFSSRHTDDDTAQSALLGNIQGEVLTKPRVIRFKPGQRDVVWKRNCVGIGLASGFLEPLESTSIHLIQRSAIRLMQMFPKDGIRSSDVDEYNAQMAHELEHIRDFIILHYHVTNRSDSPMWRDLRAMAVPASLRHRLDLFRETARVFRVPNELFTENSWIQVMLGQGIAPEQFHPTADLMGDEELARFLGDMRERIEHTVRQLPSHEAYVRKYGAGMGSGLPATPPTGAPTVDARQRSAA</sequence>
<dbReference type="GO" id="GO:0000166">
    <property type="term" value="F:nucleotide binding"/>
    <property type="evidence" value="ECO:0007669"/>
    <property type="project" value="UniProtKB-KW"/>
</dbReference>
<dbReference type="PIRSF" id="PIRSF011396">
    <property type="entry name" value="Trp_halogenase"/>
    <property type="match status" value="1"/>
</dbReference>
<dbReference type="InterPro" id="IPR050816">
    <property type="entry name" value="Flavin-dep_Halogenase_NPB"/>
</dbReference>
<keyword evidence="2" id="KW-0547">Nucleotide-binding</keyword>
<comment type="caution">
    <text evidence="4">The sequence shown here is derived from an EMBL/GenBank/DDBJ whole genome shotgun (WGS) entry which is preliminary data.</text>
</comment>
<accession>A0A246J313</accession>
<evidence type="ECO:0000313" key="4">
    <source>
        <dbReference type="EMBL" id="OWQ86979.1"/>
    </source>
</evidence>
<name>A0A246J313_9BURK</name>
<dbReference type="Proteomes" id="UP000197468">
    <property type="component" value="Unassembled WGS sequence"/>
</dbReference>
<keyword evidence="2" id="KW-0274">FAD</keyword>
<evidence type="ECO:0000313" key="5">
    <source>
        <dbReference type="Proteomes" id="UP000197468"/>
    </source>
</evidence>
<dbReference type="GO" id="GO:0004497">
    <property type="term" value="F:monooxygenase activity"/>
    <property type="evidence" value="ECO:0007669"/>
    <property type="project" value="InterPro"/>
</dbReference>
<protein>
    <submittedName>
        <fullName evidence="4">Tryptophan halogenase</fullName>
    </submittedName>
</protein>
<dbReference type="InterPro" id="IPR006905">
    <property type="entry name" value="Flavin_halogenase"/>
</dbReference>
<dbReference type="PANTHER" id="PTHR43747:SF4">
    <property type="entry name" value="FLAVIN-DEPENDENT TRYPTOPHAN HALOGENASE"/>
    <property type="match status" value="1"/>
</dbReference>
<feature type="binding site" evidence="2">
    <location>
        <position position="360"/>
    </location>
    <ligand>
        <name>FAD</name>
        <dbReference type="ChEBI" id="CHEBI:57692"/>
    </ligand>
</feature>
<reference evidence="4 5" key="1">
    <citation type="journal article" date="2008" name="Int. J. Syst. Evol. Microbiol.">
        <title>Description of Roseateles aquatilis sp. nov. and Roseateles terrae sp. nov., in the class Betaproteobacteria, and emended description of the genus Roseateles.</title>
        <authorList>
            <person name="Gomila M."/>
            <person name="Bowien B."/>
            <person name="Falsen E."/>
            <person name="Moore E.R."/>
            <person name="Lalucat J."/>
        </authorList>
    </citation>
    <scope>NUCLEOTIDE SEQUENCE [LARGE SCALE GENOMIC DNA]</scope>
    <source>
        <strain evidence="4 5">CCUG 48205</strain>
    </source>
</reference>
<keyword evidence="2" id="KW-0285">Flavoprotein</keyword>
<evidence type="ECO:0000256" key="3">
    <source>
        <dbReference type="SAM" id="MobiDB-lite"/>
    </source>
</evidence>
<dbReference type="PANTHER" id="PTHR43747">
    <property type="entry name" value="FAD-BINDING PROTEIN"/>
    <property type="match status" value="1"/>
</dbReference>
<feature type="binding site" evidence="2">
    <location>
        <position position="356"/>
    </location>
    <ligand>
        <name>L-tryptophan</name>
        <dbReference type="ChEBI" id="CHEBI:57912"/>
    </ligand>
</feature>
<proteinExistence type="predicted"/>
<feature type="binding site" evidence="2">
    <location>
        <position position="88"/>
    </location>
    <ligand>
        <name>7-chloro-L-tryptophan</name>
        <dbReference type="ChEBI" id="CHEBI:58713"/>
    </ligand>
</feature>
<gene>
    <name evidence="4" type="ORF">CDN99_19980</name>
</gene>
<feature type="binding site" evidence="2">
    <location>
        <position position="347"/>
    </location>
    <ligand>
        <name>FAD</name>
        <dbReference type="ChEBI" id="CHEBI:57692"/>
    </ligand>
</feature>
<dbReference type="OrthoDB" id="8868802at2"/>
<evidence type="ECO:0000256" key="1">
    <source>
        <dbReference type="PIRSR" id="PIRSR011396-1"/>
    </source>
</evidence>
<feature type="active site" evidence="1">
    <location>
        <position position="88"/>
    </location>
</feature>
<evidence type="ECO:0000256" key="2">
    <source>
        <dbReference type="PIRSR" id="PIRSR011396-2"/>
    </source>
</evidence>
<dbReference type="AlphaFoldDB" id="A0A246J313"/>
<organism evidence="4 5">
    <name type="scientific">Roseateles aquatilis</name>
    <dbReference type="NCBI Taxonomy" id="431061"/>
    <lineage>
        <taxon>Bacteria</taxon>
        <taxon>Pseudomonadati</taxon>
        <taxon>Pseudomonadota</taxon>
        <taxon>Betaproteobacteria</taxon>
        <taxon>Burkholderiales</taxon>
        <taxon>Sphaerotilaceae</taxon>
        <taxon>Roseateles</taxon>
    </lineage>
</organism>
<dbReference type="RefSeq" id="WP_088386647.1">
    <property type="nucleotide sequence ID" value="NZ_NIOF01000010.1"/>
</dbReference>
<dbReference type="SUPFAM" id="SSF51905">
    <property type="entry name" value="FAD/NAD(P)-binding domain"/>
    <property type="match status" value="1"/>
</dbReference>